<dbReference type="Pfam" id="PF00664">
    <property type="entry name" value="ABC_membrane"/>
    <property type="match status" value="1"/>
</dbReference>
<dbReference type="SMART" id="SM00382">
    <property type="entry name" value="AAA"/>
    <property type="match status" value="1"/>
</dbReference>
<feature type="domain" description="ABC transporter" evidence="9">
    <location>
        <begin position="319"/>
        <end position="555"/>
    </location>
</feature>
<dbReference type="AlphaFoldDB" id="A0A1H2YEU1"/>
<feature type="compositionally biased region" description="Pro residues" evidence="7">
    <location>
        <begin position="569"/>
        <end position="580"/>
    </location>
</feature>
<evidence type="ECO:0000256" key="3">
    <source>
        <dbReference type="ARBA" id="ARBA00022741"/>
    </source>
</evidence>
<dbReference type="InterPro" id="IPR036640">
    <property type="entry name" value="ABC1_TM_sf"/>
</dbReference>
<evidence type="ECO:0000256" key="4">
    <source>
        <dbReference type="ARBA" id="ARBA00022840"/>
    </source>
</evidence>
<dbReference type="PROSITE" id="PS50929">
    <property type="entry name" value="ABC_TM1F"/>
    <property type="match status" value="1"/>
</dbReference>
<dbReference type="GO" id="GO:0030253">
    <property type="term" value="P:protein secretion by the type I secretion system"/>
    <property type="evidence" value="ECO:0007669"/>
    <property type="project" value="InterPro"/>
</dbReference>
<dbReference type="InterPro" id="IPR003593">
    <property type="entry name" value="AAA+_ATPase"/>
</dbReference>
<dbReference type="Pfam" id="PF00005">
    <property type="entry name" value="ABC_tran"/>
    <property type="match status" value="1"/>
</dbReference>
<evidence type="ECO:0000313" key="12">
    <source>
        <dbReference type="Proteomes" id="UP000199118"/>
    </source>
</evidence>
<dbReference type="GO" id="GO:0140359">
    <property type="term" value="F:ABC-type transporter activity"/>
    <property type="evidence" value="ECO:0007669"/>
    <property type="project" value="InterPro"/>
</dbReference>
<dbReference type="GO" id="GO:0034040">
    <property type="term" value="F:ATPase-coupled lipid transmembrane transporter activity"/>
    <property type="evidence" value="ECO:0007669"/>
    <property type="project" value="TreeGrafter"/>
</dbReference>
<evidence type="ECO:0000256" key="8">
    <source>
        <dbReference type="SAM" id="Phobius"/>
    </source>
</evidence>
<dbReference type="SUPFAM" id="SSF90123">
    <property type="entry name" value="ABC transporter transmembrane region"/>
    <property type="match status" value="1"/>
</dbReference>
<protein>
    <submittedName>
        <fullName evidence="11">ATP-binding cassette, subfamily C</fullName>
    </submittedName>
</protein>
<dbReference type="InterPro" id="IPR003439">
    <property type="entry name" value="ABC_transporter-like_ATP-bd"/>
</dbReference>
<evidence type="ECO:0000256" key="6">
    <source>
        <dbReference type="ARBA" id="ARBA00023136"/>
    </source>
</evidence>
<keyword evidence="4 11" id="KW-0067">ATP-binding</keyword>
<dbReference type="Gene3D" id="1.20.1560.10">
    <property type="entry name" value="ABC transporter type 1, transmembrane domain"/>
    <property type="match status" value="1"/>
</dbReference>
<dbReference type="CDD" id="cd03246">
    <property type="entry name" value="ABCC_Protease_Secretion"/>
    <property type="match status" value="1"/>
</dbReference>
<evidence type="ECO:0000259" key="9">
    <source>
        <dbReference type="PROSITE" id="PS50893"/>
    </source>
</evidence>
<dbReference type="GO" id="GO:0030256">
    <property type="term" value="C:type I protein secretion system complex"/>
    <property type="evidence" value="ECO:0007669"/>
    <property type="project" value="InterPro"/>
</dbReference>
<dbReference type="InterPro" id="IPR047957">
    <property type="entry name" value="ABC_AprD-like_6TM"/>
</dbReference>
<feature type="region of interest" description="Disordered" evidence="7">
    <location>
        <begin position="550"/>
        <end position="580"/>
    </location>
</feature>
<dbReference type="PANTHER" id="PTHR24221:SF654">
    <property type="entry name" value="ATP-BINDING CASSETTE SUB-FAMILY B MEMBER 6"/>
    <property type="match status" value="1"/>
</dbReference>
<dbReference type="PROSITE" id="PS00211">
    <property type="entry name" value="ABC_TRANSPORTER_1"/>
    <property type="match status" value="1"/>
</dbReference>
<accession>A0A1H2YEU1</accession>
<feature type="transmembrane region" description="Helical" evidence="8">
    <location>
        <begin position="133"/>
        <end position="162"/>
    </location>
</feature>
<evidence type="ECO:0000313" key="11">
    <source>
        <dbReference type="EMBL" id="SDX03580.1"/>
    </source>
</evidence>
<keyword evidence="6 8" id="KW-0472">Membrane</keyword>
<feature type="domain" description="ABC transmembrane type-1" evidence="10">
    <location>
        <begin position="12"/>
        <end position="288"/>
    </location>
</feature>
<reference evidence="11 12" key="1">
    <citation type="submission" date="2016-10" db="EMBL/GenBank/DDBJ databases">
        <authorList>
            <person name="de Groot N.N."/>
        </authorList>
    </citation>
    <scope>NUCLEOTIDE SEQUENCE [LARGE SCALE GENOMIC DNA]</scope>
    <source>
        <strain evidence="11 12">DSM 17890</strain>
    </source>
</reference>
<dbReference type="EMBL" id="FNMZ01000003">
    <property type="protein sequence ID" value="SDX03580.1"/>
    <property type="molecule type" value="Genomic_DNA"/>
</dbReference>
<sequence>MLAEGRTLFISIALFSVFVNLLMLTGPIYMLQVYDRVMASRSEATLVALTAIMAFMFLIMGVLDYARGRVLARVGARFQSRLDNRVFEAVLRRSVSPTERARPASGLRDLESIQRLMSGPAPFAVFDIPWTPLFLAAIFMFHWMLGCLAVFGGCLLIALTWANQYFSKQLQIDANVASAQSEGFTEAVRAQGETVQGLGMRRAVLARWQKLRSKSLLTTITASDRTGAFSNASKTLRFFLQSCMLGLGAYLAIDGQLSPGMMIAGSILMGRALAPIEQAIGQWAMVQRAVQGWKSLGELLEKTPEPEERTKLPAPRAILEAQQVTVVAPGEQSAAIRMVSFRMEPGQAMGVIGPSASGKSTLAKAIAGIWKPAAGQVRLDGAALDQYGDDDLGKHVGYLPQEIALFDGTVAENIARMSMAPDANAVVMAAKRAGAHEMILSLPGGYDFQVAAGGGKLSGGQRQRIGLARAMYGDPAVVILDEPNSNLDAMGSDALNNAIADLKGRGKAVIIMAHRPAAIQHCDLILMMEDGVRKAFGPKDEVLRQHVRNYPQVGGAGTAPGGKSGAPAGPAPAPAPEPAR</sequence>
<dbReference type="InterPro" id="IPR011527">
    <property type="entry name" value="ABC1_TM_dom"/>
</dbReference>
<evidence type="ECO:0000256" key="7">
    <source>
        <dbReference type="SAM" id="MobiDB-lite"/>
    </source>
</evidence>
<feature type="compositionally biased region" description="Gly residues" evidence="7">
    <location>
        <begin position="554"/>
        <end position="564"/>
    </location>
</feature>
<gene>
    <name evidence="11" type="ORF">SAMN05444336_103102</name>
</gene>
<evidence type="ECO:0000256" key="5">
    <source>
        <dbReference type="ARBA" id="ARBA00022989"/>
    </source>
</evidence>
<keyword evidence="5 8" id="KW-1133">Transmembrane helix</keyword>
<dbReference type="InterPro" id="IPR039421">
    <property type="entry name" value="Type_1_exporter"/>
</dbReference>
<dbReference type="SUPFAM" id="SSF52540">
    <property type="entry name" value="P-loop containing nucleoside triphosphate hydrolases"/>
    <property type="match status" value="1"/>
</dbReference>
<feature type="transmembrane region" description="Helical" evidence="8">
    <location>
        <begin position="7"/>
        <end position="32"/>
    </location>
</feature>
<dbReference type="NCBIfam" id="TIGR01842">
    <property type="entry name" value="type_I_sec_PrtD"/>
    <property type="match status" value="1"/>
</dbReference>
<feature type="transmembrane region" description="Helical" evidence="8">
    <location>
        <begin position="44"/>
        <end position="63"/>
    </location>
</feature>
<keyword evidence="2 8" id="KW-0812">Transmembrane</keyword>
<dbReference type="GO" id="GO:0016887">
    <property type="term" value="F:ATP hydrolysis activity"/>
    <property type="evidence" value="ECO:0007669"/>
    <property type="project" value="InterPro"/>
</dbReference>
<dbReference type="GO" id="GO:0005524">
    <property type="term" value="F:ATP binding"/>
    <property type="evidence" value="ECO:0007669"/>
    <property type="project" value="UniProtKB-KW"/>
</dbReference>
<evidence type="ECO:0000259" key="10">
    <source>
        <dbReference type="PROSITE" id="PS50929"/>
    </source>
</evidence>
<dbReference type="PROSITE" id="PS50893">
    <property type="entry name" value="ABC_TRANSPORTER_2"/>
    <property type="match status" value="1"/>
</dbReference>
<dbReference type="InterPro" id="IPR027417">
    <property type="entry name" value="P-loop_NTPase"/>
</dbReference>
<name>A0A1H2YEU1_9RHOB</name>
<proteinExistence type="predicted"/>
<keyword evidence="3" id="KW-0547">Nucleotide-binding</keyword>
<dbReference type="InterPro" id="IPR010128">
    <property type="entry name" value="ATPase_T1SS_PrtD-like"/>
</dbReference>
<dbReference type="PANTHER" id="PTHR24221">
    <property type="entry name" value="ATP-BINDING CASSETTE SUB-FAMILY B"/>
    <property type="match status" value="1"/>
</dbReference>
<dbReference type="STRING" id="356660.SAMN05444336_103102"/>
<dbReference type="Proteomes" id="UP000199118">
    <property type="component" value="Unassembled WGS sequence"/>
</dbReference>
<keyword evidence="12" id="KW-1185">Reference proteome</keyword>
<dbReference type="GO" id="GO:0005886">
    <property type="term" value="C:plasma membrane"/>
    <property type="evidence" value="ECO:0007669"/>
    <property type="project" value="UniProtKB-SubCell"/>
</dbReference>
<organism evidence="11 12">
    <name type="scientific">Albimonas donghaensis</name>
    <dbReference type="NCBI Taxonomy" id="356660"/>
    <lineage>
        <taxon>Bacteria</taxon>
        <taxon>Pseudomonadati</taxon>
        <taxon>Pseudomonadota</taxon>
        <taxon>Alphaproteobacteria</taxon>
        <taxon>Rhodobacterales</taxon>
        <taxon>Paracoccaceae</taxon>
        <taxon>Albimonas</taxon>
    </lineage>
</organism>
<dbReference type="Gene3D" id="3.40.50.300">
    <property type="entry name" value="P-loop containing nucleotide triphosphate hydrolases"/>
    <property type="match status" value="1"/>
</dbReference>
<comment type="subcellular location">
    <subcellularLocation>
        <location evidence="1">Cell membrane</location>
        <topology evidence="1">Multi-pass membrane protein</topology>
    </subcellularLocation>
</comment>
<evidence type="ECO:0000256" key="2">
    <source>
        <dbReference type="ARBA" id="ARBA00022692"/>
    </source>
</evidence>
<dbReference type="CDD" id="cd18586">
    <property type="entry name" value="ABC_6TM_PrtD_like"/>
    <property type="match status" value="1"/>
</dbReference>
<evidence type="ECO:0000256" key="1">
    <source>
        <dbReference type="ARBA" id="ARBA00004651"/>
    </source>
</evidence>
<dbReference type="InterPro" id="IPR017871">
    <property type="entry name" value="ABC_transporter-like_CS"/>
</dbReference>